<dbReference type="OrthoDB" id="3571220at2"/>
<evidence type="ECO:0000313" key="2">
    <source>
        <dbReference type="Proteomes" id="UP000275225"/>
    </source>
</evidence>
<dbReference type="Proteomes" id="UP000275225">
    <property type="component" value="Unassembled WGS sequence"/>
</dbReference>
<reference evidence="1 2" key="1">
    <citation type="submission" date="2018-11" db="EMBL/GenBank/DDBJ databases">
        <authorList>
            <person name="Li F."/>
        </authorList>
    </citation>
    <scope>NUCLEOTIDE SEQUENCE [LARGE SCALE GENOMIC DNA]</scope>
    <source>
        <strain evidence="1 2">YS17T</strain>
    </source>
</reference>
<proteinExistence type="predicted"/>
<keyword evidence="2" id="KW-1185">Reference proteome</keyword>
<dbReference type="EMBL" id="RQJX01000018">
    <property type="protein sequence ID" value="RQN02703.1"/>
    <property type="molecule type" value="Genomic_DNA"/>
</dbReference>
<name>A0A3N6WMY4_9ACTN</name>
<comment type="caution">
    <text evidence="1">The sequence shown here is derived from an EMBL/GenBank/DDBJ whole genome shotgun (WGS) entry which is preliminary data.</text>
</comment>
<protein>
    <submittedName>
        <fullName evidence="1">Uncharacterized protein</fullName>
    </submittedName>
</protein>
<accession>A0A3N6WMY4</accession>
<organism evidence="1 2">
    <name type="scientific">Aeromicrobium camelliae</name>
    <dbReference type="NCBI Taxonomy" id="1538144"/>
    <lineage>
        <taxon>Bacteria</taxon>
        <taxon>Bacillati</taxon>
        <taxon>Actinomycetota</taxon>
        <taxon>Actinomycetes</taxon>
        <taxon>Propionibacteriales</taxon>
        <taxon>Nocardioidaceae</taxon>
        <taxon>Aeromicrobium</taxon>
    </lineage>
</organism>
<gene>
    <name evidence="1" type="ORF">EHW97_12515</name>
</gene>
<evidence type="ECO:0000313" key="1">
    <source>
        <dbReference type="EMBL" id="RQN02703.1"/>
    </source>
</evidence>
<dbReference type="RefSeq" id="WP_124237509.1">
    <property type="nucleotide sequence ID" value="NZ_JBHUFI010000002.1"/>
</dbReference>
<dbReference type="AlphaFoldDB" id="A0A3N6WMY4"/>
<sequence length="200" mass="21495">MLWSFTGYIAGLGTTSGLRIVIGHWTASPFGAFSDVMLETASGMRVLLAPDEQVADFVAATYRFDAVVVGPVAVRVVDDQWDVTAPDLDLHVEVGGRRTLGLLLRTVPTRVRDSLWWARAIDLLARTLQPGVRTYGSAGSDRTEWYAASDVRSVSAAWGTFRGDPVGTIAPVVPPVRFGFGSAPRSPSLTTVRSFVRSAG</sequence>